<feature type="compositionally biased region" description="Low complexity" evidence="1">
    <location>
        <begin position="50"/>
        <end position="63"/>
    </location>
</feature>
<reference evidence="2 3" key="1">
    <citation type="submission" date="2016-02" db="EMBL/GenBank/DDBJ databases">
        <title>Complete genome sequence and transcriptome regulation of the pentose utilising yeast Sugiyamaella lignohabitans.</title>
        <authorList>
            <person name="Bellasio M."/>
            <person name="Peymann A."/>
            <person name="Valli M."/>
            <person name="Sipitzky M."/>
            <person name="Graf A."/>
            <person name="Sauer M."/>
            <person name="Marx H."/>
            <person name="Mattanovich D."/>
        </authorList>
    </citation>
    <scope>NUCLEOTIDE SEQUENCE [LARGE SCALE GENOMIC DNA]</scope>
    <source>
        <strain evidence="2 3">CBS 10342</strain>
    </source>
</reference>
<dbReference type="OrthoDB" id="4096870at2759"/>
<dbReference type="GeneID" id="30033275"/>
<feature type="compositionally biased region" description="Low complexity" evidence="1">
    <location>
        <begin position="636"/>
        <end position="652"/>
    </location>
</feature>
<dbReference type="KEGG" id="slb:AWJ20_147"/>
<dbReference type="GO" id="GO:1990334">
    <property type="term" value="C:Bfa1-Bub2 complex"/>
    <property type="evidence" value="ECO:0007669"/>
    <property type="project" value="InterPro"/>
</dbReference>
<gene>
    <name evidence="2" type="primary">BFA1</name>
    <name evidence="2" type="ORF">AWJ20_147</name>
</gene>
<dbReference type="PANTHER" id="PTHR35140:SF1">
    <property type="entry name" value="MITOTIC CHECK POINT PROTEIN BFA1"/>
    <property type="match status" value="1"/>
</dbReference>
<evidence type="ECO:0000313" key="3">
    <source>
        <dbReference type="Proteomes" id="UP000189580"/>
    </source>
</evidence>
<dbReference type="GO" id="GO:0044732">
    <property type="term" value="C:mitotic spindle pole body"/>
    <property type="evidence" value="ECO:0007669"/>
    <property type="project" value="TreeGrafter"/>
</dbReference>
<organism evidence="2 3">
    <name type="scientific">Sugiyamaella lignohabitans</name>
    <dbReference type="NCBI Taxonomy" id="796027"/>
    <lineage>
        <taxon>Eukaryota</taxon>
        <taxon>Fungi</taxon>
        <taxon>Dikarya</taxon>
        <taxon>Ascomycota</taxon>
        <taxon>Saccharomycotina</taxon>
        <taxon>Dipodascomycetes</taxon>
        <taxon>Dipodascales</taxon>
        <taxon>Trichomonascaceae</taxon>
        <taxon>Sugiyamaella</taxon>
    </lineage>
</organism>
<feature type="region of interest" description="Disordered" evidence="1">
    <location>
        <begin position="445"/>
        <end position="503"/>
    </location>
</feature>
<feature type="compositionally biased region" description="Polar residues" evidence="1">
    <location>
        <begin position="449"/>
        <end position="466"/>
    </location>
</feature>
<dbReference type="AlphaFoldDB" id="A0A167CNF8"/>
<dbReference type="Proteomes" id="UP000189580">
    <property type="component" value="Chromosome a"/>
</dbReference>
<feature type="region of interest" description="Disordered" evidence="1">
    <location>
        <begin position="612"/>
        <end position="683"/>
    </location>
</feature>
<dbReference type="PANTHER" id="PTHR35140">
    <property type="entry name" value="MITOTIC CHECK POINT PROTEIN BFA1"/>
    <property type="match status" value="1"/>
</dbReference>
<evidence type="ECO:0000313" key="2">
    <source>
        <dbReference type="EMBL" id="ANB11920.1"/>
    </source>
</evidence>
<dbReference type="GO" id="GO:0005096">
    <property type="term" value="F:GTPase activator activity"/>
    <property type="evidence" value="ECO:0007669"/>
    <property type="project" value="InterPro"/>
</dbReference>
<proteinExistence type="predicted"/>
<keyword evidence="3" id="KW-1185">Reference proteome</keyword>
<name>A0A167CNF8_9ASCO</name>
<dbReference type="GO" id="GO:0031578">
    <property type="term" value="P:mitotic spindle orientation checkpoint signaling"/>
    <property type="evidence" value="ECO:0007669"/>
    <property type="project" value="TreeGrafter"/>
</dbReference>
<dbReference type="InterPro" id="IPR034586">
    <property type="entry name" value="Bfa1/Byr4"/>
</dbReference>
<accession>A0A167CNF8</accession>
<dbReference type="EMBL" id="CP014501">
    <property type="protein sequence ID" value="ANB11920.1"/>
    <property type="molecule type" value="Genomic_DNA"/>
</dbReference>
<sequence>MPSKGVENWDDDDEFADIDESNFLISSVSSAGTQEGFYQMPASATDAAFSASNSESLRSSNLRGHASRPSNLRSFSEADENDDFSNDFDDLTTKMSKIDLAKLQGARKPSIDYSTITGTITGTVRRLGGSGSSASSGPEHYGGAFRDDMDMDLDGEDIQTIRVASGRKISSNSMAVPRVSSNARSNSRMLISGDFYRPPEQIETENKNRKKNISFDNDDEIIFDDTENLADRFTRVKNNRQMEVPGSLDDSLDDSFGFGTESRLSTYSLTTSATSYTDNEEDDDDFGFSKEAGDLFDKPSVLQQRLKEVRHQNELESERDRELLAKGRKYDTIRSNGSGNSIKANFRDNDNTITNKQVLVDFEDPDEDLLQGFDLKQGDDFISTKGTLHRNVVIKATNQRTGTSPQKKAPRETQSIADFKAIGAVPGGPDYSSVRVKKSMPVLRPPINQKISNGRGTNIAGSTSPQRPRPTHHTERRVSGNVASGSPPKQFIRASNPRPPSRNQDMFENEDYGNLTIDATSTLAMKPGQFQPKRLRPVQSMLTMQPQEQSKASRQFVRPRRGPTFEQDVLDQFDDLDVDFETESRFVATPKSKGHLYSGTVNNTSVKHVPLDTFREKFRPRKLREKDPVQNSQFSPQYQNQTPPQHQHQQHPSTVRSPTKSSLLKDNSQKKRGPKRRGPGLIRHLGVPIASEESNGMHFNPTKLVWEGNDIELKKFESVNPKTPGLIAFISNKGQQVVGDMVFDPDRLCWINIKDDHSDPFEGLDDLEVSSSIGGKHHNNAAVASAAVTAAEKLASSIGGDFAVGNEFNLSAKFIEKMKHEDDRWARKTKGWFSPNEQIDREFLKEIRSMVMR</sequence>
<feature type="region of interest" description="Disordered" evidence="1">
    <location>
        <begin position="48"/>
        <end position="84"/>
    </location>
</feature>
<dbReference type="RefSeq" id="XP_018734397.1">
    <property type="nucleotide sequence ID" value="XM_018878352.1"/>
</dbReference>
<evidence type="ECO:0000256" key="1">
    <source>
        <dbReference type="SAM" id="MobiDB-lite"/>
    </source>
</evidence>
<feature type="compositionally biased region" description="Polar residues" evidence="1">
    <location>
        <begin position="653"/>
        <end position="666"/>
    </location>
</feature>
<protein>
    <submittedName>
        <fullName evidence="2">Bfa1p</fullName>
    </submittedName>
</protein>